<dbReference type="RefSeq" id="WP_382228816.1">
    <property type="nucleotide sequence ID" value="NZ_JBHTCA010000060.1"/>
</dbReference>
<dbReference type="Pfam" id="PF01381">
    <property type="entry name" value="HTH_3"/>
    <property type="match status" value="1"/>
</dbReference>
<protein>
    <submittedName>
        <fullName evidence="2">Helix-turn-helix domain-containing protein</fullName>
    </submittedName>
</protein>
<dbReference type="InterPro" id="IPR001387">
    <property type="entry name" value="Cro/C1-type_HTH"/>
</dbReference>
<dbReference type="SUPFAM" id="SSF47413">
    <property type="entry name" value="lambda repressor-like DNA-binding domains"/>
    <property type="match status" value="1"/>
</dbReference>
<evidence type="ECO:0000259" key="1">
    <source>
        <dbReference type="PROSITE" id="PS50943"/>
    </source>
</evidence>
<keyword evidence="3" id="KW-1185">Reference proteome</keyword>
<evidence type="ECO:0000313" key="3">
    <source>
        <dbReference type="Proteomes" id="UP001596501"/>
    </source>
</evidence>
<organism evidence="2 3">
    <name type="scientific">Hydrogenophaga atypica</name>
    <dbReference type="NCBI Taxonomy" id="249409"/>
    <lineage>
        <taxon>Bacteria</taxon>
        <taxon>Pseudomonadati</taxon>
        <taxon>Pseudomonadota</taxon>
        <taxon>Betaproteobacteria</taxon>
        <taxon>Burkholderiales</taxon>
        <taxon>Comamonadaceae</taxon>
        <taxon>Hydrogenophaga</taxon>
    </lineage>
</organism>
<evidence type="ECO:0000313" key="2">
    <source>
        <dbReference type="EMBL" id="MFC7411848.1"/>
    </source>
</evidence>
<proteinExistence type="predicted"/>
<reference evidence="3" key="1">
    <citation type="journal article" date="2019" name="Int. J. Syst. Evol. Microbiol.">
        <title>The Global Catalogue of Microorganisms (GCM) 10K type strain sequencing project: providing services to taxonomists for standard genome sequencing and annotation.</title>
        <authorList>
            <consortium name="The Broad Institute Genomics Platform"/>
            <consortium name="The Broad Institute Genome Sequencing Center for Infectious Disease"/>
            <person name="Wu L."/>
            <person name="Ma J."/>
        </authorList>
    </citation>
    <scope>NUCLEOTIDE SEQUENCE [LARGE SCALE GENOMIC DNA]</scope>
    <source>
        <strain evidence="3">CGMCC 1.12371</strain>
    </source>
</reference>
<sequence length="97" mass="11082">MDKRLSPDRDSAQDDARRLELFQRLRENEISIPEAVRLMQRISRLTQPEFAEHRGVSTQALRQIISGKGNPTVDTLNKIAGIFGLEVGFVPKKPRRN</sequence>
<dbReference type="EMBL" id="JBHTCA010000060">
    <property type="protein sequence ID" value="MFC7411848.1"/>
    <property type="molecule type" value="Genomic_DNA"/>
</dbReference>
<comment type="caution">
    <text evidence="2">The sequence shown here is derived from an EMBL/GenBank/DDBJ whole genome shotgun (WGS) entry which is preliminary data.</text>
</comment>
<dbReference type="SMART" id="SM00530">
    <property type="entry name" value="HTH_XRE"/>
    <property type="match status" value="1"/>
</dbReference>
<dbReference type="PROSITE" id="PS50943">
    <property type="entry name" value="HTH_CROC1"/>
    <property type="match status" value="1"/>
</dbReference>
<gene>
    <name evidence="2" type="ORF">ACFQPB_23640</name>
</gene>
<feature type="domain" description="HTH cro/C1-type" evidence="1">
    <location>
        <begin position="45"/>
        <end position="90"/>
    </location>
</feature>
<dbReference type="CDD" id="cd00093">
    <property type="entry name" value="HTH_XRE"/>
    <property type="match status" value="1"/>
</dbReference>
<dbReference type="Proteomes" id="UP001596501">
    <property type="component" value="Unassembled WGS sequence"/>
</dbReference>
<dbReference type="InterPro" id="IPR010982">
    <property type="entry name" value="Lambda_DNA-bd_dom_sf"/>
</dbReference>
<accession>A0ABW2QWY2</accession>
<dbReference type="Gene3D" id="1.10.260.40">
    <property type="entry name" value="lambda repressor-like DNA-binding domains"/>
    <property type="match status" value="1"/>
</dbReference>
<name>A0ABW2QWY2_9BURK</name>